<comment type="subcellular location">
    <subcellularLocation>
        <location evidence="1">Nucleus</location>
    </subcellularLocation>
</comment>
<evidence type="ECO:0000313" key="4">
    <source>
        <dbReference type="EMBL" id="KAG5284603.1"/>
    </source>
</evidence>
<dbReference type="EMBL" id="JADWDJ010000002">
    <property type="protein sequence ID" value="KAG5284603.1"/>
    <property type="molecule type" value="Genomic_DNA"/>
</dbReference>
<gene>
    <name evidence="4" type="ORF">AALO_G00028490</name>
</gene>
<sequence>MHGVMAGHQGAGRKCKSESFVNPERRKRTVEDFNKFCSFVLAYSGYMPSSKEESVWASNSKSASANLPGEKDHTDVHTIHTFIQKSQSNGDMNSFHLQHSEGASAKKMHLDDSRLLDCPRVDTEHKGDWKPISPGIVSNNEGHDSCVLLEKRARIKHSKKHKGAKASPKKINGSVKVEGDSFQMGNVSMSRGTQEQHCVGSIGIVLKDEHQREADLSSSESETWIADEDIMVESGDDSWDLITCYCGKPFAGTAHMIGNPCPGRITEDLGHCCRLCYLSFDVYSSSAGETNSNKFLVFNVIFKDRTQS</sequence>
<proteinExistence type="predicted"/>
<dbReference type="GO" id="GO:1901097">
    <property type="term" value="P:negative regulation of autophagosome maturation"/>
    <property type="evidence" value="ECO:0007669"/>
    <property type="project" value="TreeGrafter"/>
</dbReference>
<comment type="caution">
    <text evidence="4">The sequence shown here is derived from an EMBL/GenBank/DDBJ whole genome shotgun (WGS) entry which is preliminary data.</text>
</comment>
<keyword evidence="2" id="KW-0539">Nucleus</keyword>
<dbReference type="Proteomes" id="UP000823561">
    <property type="component" value="Chromosome 2"/>
</dbReference>
<dbReference type="GO" id="GO:1902902">
    <property type="term" value="P:negative regulation of autophagosome assembly"/>
    <property type="evidence" value="ECO:0007669"/>
    <property type="project" value="TreeGrafter"/>
</dbReference>
<organism evidence="4 5">
    <name type="scientific">Alosa alosa</name>
    <name type="common">allis shad</name>
    <dbReference type="NCBI Taxonomy" id="278164"/>
    <lineage>
        <taxon>Eukaryota</taxon>
        <taxon>Metazoa</taxon>
        <taxon>Chordata</taxon>
        <taxon>Craniata</taxon>
        <taxon>Vertebrata</taxon>
        <taxon>Euteleostomi</taxon>
        <taxon>Actinopterygii</taxon>
        <taxon>Neopterygii</taxon>
        <taxon>Teleostei</taxon>
        <taxon>Clupei</taxon>
        <taxon>Clupeiformes</taxon>
        <taxon>Clupeoidei</taxon>
        <taxon>Clupeidae</taxon>
        <taxon>Alosa</taxon>
    </lineage>
</organism>
<evidence type="ECO:0000256" key="3">
    <source>
        <dbReference type="SAM" id="MobiDB-lite"/>
    </source>
</evidence>
<evidence type="ECO:0000256" key="1">
    <source>
        <dbReference type="ARBA" id="ARBA00004123"/>
    </source>
</evidence>
<dbReference type="PANTHER" id="PTHR14571">
    <property type="entry name" value="HISTONE-LYSINE N-METHYLTRANSFERASE SET-26-RELATED"/>
    <property type="match status" value="1"/>
</dbReference>
<dbReference type="PANTHER" id="PTHR14571:SF8">
    <property type="entry name" value="PHD FINGER PROTEIN 23"/>
    <property type="match status" value="1"/>
</dbReference>
<dbReference type="GO" id="GO:0031398">
    <property type="term" value="P:positive regulation of protein ubiquitination"/>
    <property type="evidence" value="ECO:0007669"/>
    <property type="project" value="TreeGrafter"/>
</dbReference>
<dbReference type="GO" id="GO:0005634">
    <property type="term" value="C:nucleus"/>
    <property type="evidence" value="ECO:0007669"/>
    <property type="project" value="UniProtKB-SubCell"/>
</dbReference>
<name>A0AAV6HB53_9TELE</name>
<evidence type="ECO:0000313" key="5">
    <source>
        <dbReference type="Proteomes" id="UP000823561"/>
    </source>
</evidence>
<reference evidence="4" key="1">
    <citation type="submission" date="2020-10" db="EMBL/GenBank/DDBJ databases">
        <title>Chromosome-scale genome assembly of the Allis shad, Alosa alosa.</title>
        <authorList>
            <person name="Margot Z."/>
            <person name="Christophe K."/>
            <person name="Cabau C."/>
            <person name="Louis A."/>
            <person name="Berthelot C."/>
            <person name="Parey E."/>
            <person name="Roest Crollius H."/>
            <person name="Montfort J."/>
            <person name="Robinson-Rechavi M."/>
            <person name="Bucao C."/>
            <person name="Bouchez O."/>
            <person name="Gislard M."/>
            <person name="Lluch J."/>
            <person name="Milhes M."/>
            <person name="Lampietro C."/>
            <person name="Lopez Roques C."/>
            <person name="Donnadieu C."/>
            <person name="Braasch I."/>
            <person name="Desvignes T."/>
            <person name="Postlethwait J."/>
            <person name="Bobe J."/>
            <person name="Guiguen Y."/>
        </authorList>
    </citation>
    <scope>NUCLEOTIDE SEQUENCE</scope>
    <source>
        <strain evidence="4">M-15738</strain>
        <tissue evidence="4">Blood</tissue>
    </source>
</reference>
<keyword evidence="5" id="KW-1185">Reference proteome</keyword>
<protein>
    <submittedName>
        <fullName evidence="4">Uncharacterized protein</fullName>
    </submittedName>
</protein>
<accession>A0AAV6HB53</accession>
<feature type="region of interest" description="Disordered" evidence="3">
    <location>
        <begin position="1"/>
        <end position="24"/>
    </location>
</feature>
<dbReference type="AlphaFoldDB" id="A0AAV6HB53"/>
<evidence type="ECO:0000256" key="2">
    <source>
        <dbReference type="ARBA" id="ARBA00023242"/>
    </source>
</evidence>